<proteinExistence type="predicted"/>
<evidence type="ECO:0000256" key="3">
    <source>
        <dbReference type="ARBA" id="ARBA00022617"/>
    </source>
</evidence>
<keyword evidence="13" id="KW-1185">Reference proteome</keyword>
<dbReference type="Gene3D" id="2.130.10.10">
    <property type="entry name" value="YVTN repeat-like/Quinoprotein amine dehydrogenase"/>
    <property type="match status" value="2"/>
</dbReference>
<keyword evidence="5" id="KW-0677">Repeat</keyword>
<dbReference type="PROSITE" id="PS50082">
    <property type="entry name" value="WD_REPEATS_2"/>
    <property type="match status" value="2"/>
</dbReference>
<keyword evidence="6" id="KW-0249">Electron transport</keyword>
<dbReference type="PROSITE" id="PS50294">
    <property type="entry name" value="WD_REPEATS_REGION"/>
    <property type="match status" value="1"/>
</dbReference>
<dbReference type="SUPFAM" id="SSF50978">
    <property type="entry name" value="WD40 repeat-like"/>
    <property type="match status" value="1"/>
</dbReference>
<evidence type="ECO:0000256" key="9">
    <source>
        <dbReference type="PROSITE-ProRule" id="PRU00433"/>
    </source>
</evidence>
<dbReference type="InterPro" id="IPR009056">
    <property type="entry name" value="Cyt_c-like_dom"/>
</dbReference>
<dbReference type="InterPro" id="IPR002327">
    <property type="entry name" value="Cyt_c_1A/1B"/>
</dbReference>
<evidence type="ECO:0000256" key="6">
    <source>
        <dbReference type="ARBA" id="ARBA00022982"/>
    </source>
</evidence>
<evidence type="ECO:0000256" key="10">
    <source>
        <dbReference type="SAM" id="MobiDB-lite"/>
    </source>
</evidence>
<feature type="region of interest" description="Disordered" evidence="10">
    <location>
        <begin position="291"/>
        <end position="310"/>
    </location>
</feature>
<dbReference type="Gene3D" id="1.10.760.10">
    <property type="entry name" value="Cytochrome c-like domain"/>
    <property type="match status" value="1"/>
</dbReference>
<dbReference type="InterPro" id="IPR036909">
    <property type="entry name" value="Cyt_c-like_dom_sf"/>
</dbReference>
<dbReference type="EMBL" id="JBHTFQ010000011">
    <property type="protein sequence ID" value="MFC7705923.1"/>
    <property type="molecule type" value="Genomic_DNA"/>
</dbReference>
<dbReference type="PROSITE" id="PS51007">
    <property type="entry name" value="CYTC"/>
    <property type="match status" value="1"/>
</dbReference>
<protein>
    <submittedName>
        <fullName evidence="12">C-type cytochrome</fullName>
    </submittedName>
</protein>
<evidence type="ECO:0000256" key="8">
    <source>
        <dbReference type="PROSITE-ProRule" id="PRU00221"/>
    </source>
</evidence>
<gene>
    <name evidence="12" type="ORF">ACFQXB_17205</name>
</gene>
<dbReference type="InterPro" id="IPR036322">
    <property type="entry name" value="WD40_repeat_dom_sf"/>
</dbReference>
<comment type="caution">
    <text evidence="12">The sequence shown here is derived from an EMBL/GenBank/DDBJ whole genome shotgun (WGS) entry which is preliminary data.</text>
</comment>
<keyword evidence="3 9" id="KW-0349">Heme</keyword>
<feature type="repeat" description="WD" evidence="8">
    <location>
        <begin position="61"/>
        <end position="91"/>
    </location>
</feature>
<feature type="repeat" description="WD" evidence="8">
    <location>
        <begin position="141"/>
        <end position="172"/>
    </location>
</feature>
<evidence type="ECO:0000256" key="4">
    <source>
        <dbReference type="ARBA" id="ARBA00022723"/>
    </source>
</evidence>
<name>A0ABW2UPM2_9RHOB</name>
<keyword evidence="7 9" id="KW-0408">Iron</keyword>
<dbReference type="Pfam" id="PF00034">
    <property type="entry name" value="Cytochrom_C"/>
    <property type="match status" value="1"/>
</dbReference>
<feature type="domain" description="Cytochrome c" evidence="11">
    <location>
        <begin position="307"/>
        <end position="408"/>
    </location>
</feature>
<keyword evidence="2 8" id="KW-0853">WD repeat</keyword>
<organism evidence="12 13">
    <name type="scientific">Plastorhodobacter daqingensis</name>
    <dbReference type="NCBI Taxonomy" id="1387281"/>
    <lineage>
        <taxon>Bacteria</taxon>
        <taxon>Pseudomonadati</taxon>
        <taxon>Pseudomonadota</taxon>
        <taxon>Alphaproteobacteria</taxon>
        <taxon>Rhodobacterales</taxon>
        <taxon>Paracoccaceae</taxon>
        <taxon>Plastorhodobacter</taxon>
    </lineage>
</organism>
<evidence type="ECO:0000259" key="11">
    <source>
        <dbReference type="PROSITE" id="PS51007"/>
    </source>
</evidence>
<evidence type="ECO:0000256" key="5">
    <source>
        <dbReference type="ARBA" id="ARBA00022737"/>
    </source>
</evidence>
<dbReference type="InterPro" id="IPR015943">
    <property type="entry name" value="WD40/YVTN_repeat-like_dom_sf"/>
</dbReference>
<accession>A0ABW2UPM2</accession>
<evidence type="ECO:0000256" key="7">
    <source>
        <dbReference type="ARBA" id="ARBA00023004"/>
    </source>
</evidence>
<keyword evidence="1" id="KW-0813">Transport</keyword>
<reference evidence="13" key="1">
    <citation type="journal article" date="2019" name="Int. J. Syst. Evol. Microbiol.">
        <title>The Global Catalogue of Microorganisms (GCM) 10K type strain sequencing project: providing services to taxonomists for standard genome sequencing and annotation.</title>
        <authorList>
            <consortium name="The Broad Institute Genomics Platform"/>
            <consortium name="The Broad Institute Genome Sequencing Center for Infectious Disease"/>
            <person name="Wu L."/>
            <person name="Ma J."/>
        </authorList>
    </citation>
    <scope>NUCLEOTIDE SEQUENCE [LARGE SCALE GENOMIC DNA]</scope>
    <source>
        <strain evidence="13">CGMCC 1.12750</strain>
    </source>
</reference>
<dbReference type="InterPro" id="IPR001680">
    <property type="entry name" value="WD40_rpt"/>
</dbReference>
<evidence type="ECO:0000256" key="2">
    <source>
        <dbReference type="ARBA" id="ARBA00022574"/>
    </source>
</evidence>
<evidence type="ECO:0000313" key="12">
    <source>
        <dbReference type="EMBL" id="MFC7705923.1"/>
    </source>
</evidence>
<dbReference type="SUPFAM" id="SSF46626">
    <property type="entry name" value="Cytochrome c"/>
    <property type="match status" value="1"/>
</dbReference>
<keyword evidence="4 9" id="KW-0479">Metal-binding</keyword>
<dbReference type="SMART" id="SM00320">
    <property type="entry name" value="WD40"/>
    <property type="match status" value="5"/>
</dbReference>
<sequence length="409" mass="42089">MHAALLALLTLGVQPVHGDDLAGHGGPVSALAMAGDAVLSGSFDTRAIRWSLQRSAADRVLHVHEGNVSAVAFAPDGTAVTAGQDGRVAIWAAEGDAAPVLHPLHEAPVAALSIGPDGSIASAGWDGRIGGISADGQAYHHEAHQSQVTGVAHLEDGRIVSVGGDLRLRIWDGTDPAGGLDLPAQPNGLARGNAGLAVIFADGALRILDPDEGILRERFLAERPLIAVAAAAGRIAVAGIDGTVWLLDEAGTSPPTMLDAGQGPVWALALSAQELLTGGADGRIRRWSAADGRPLGTGATRAQAQPEDGSRGAEVWRACAACHTVGPDDQNRAGPTLHAIFGRRAGTAPGYAYSSALRTLDLVWTPETVSALFEHGPASFTPGSRMPDQRIADPADRAALMEYLARVTR</sequence>
<evidence type="ECO:0000313" key="13">
    <source>
        <dbReference type="Proteomes" id="UP001596516"/>
    </source>
</evidence>
<dbReference type="RefSeq" id="WP_377406338.1">
    <property type="nucleotide sequence ID" value="NZ_JBHTFQ010000011.1"/>
</dbReference>
<dbReference type="PANTHER" id="PTHR19848">
    <property type="entry name" value="WD40 REPEAT PROTEIN"/>
    <property type="match status" value="1"/>
</dbReference>
<dbReference type="Proteomes" id="UP001596516">
    <property type="component" value="Unassembled WGS sequence"/>
</dbReference>
<dbReference type="PRINTS" id="PR00604">
    <property type="entry name" value="CYTCHRMECIAB"/>
</dbReference>
<evidence type="ECO:0000256" key="1">
    <source>
        <dbReference type="ARBA" id="ARBA00022448"/>
    </source>
</evidence>
<dbReference type="PANTHER" id="PTHR19848:SF8">
    <property type="entry name" value="F-BOX AND WD REPEAT DOMAIN CONTAINING 7"/>
    <property type="match status" value="1"/>
</dbReference>
<dbReference type="Pfam" id="PF00400">
    <property type="entry name" value="WD40"/>
    <property type="match status" value="2"/>
</dbReference>